<feature type="chain" id="PRO_5046702391" description="Lipoprotein" evidence="1">
    <location>
        <begin position="23"/>
        <end position="189"/>
    </location>
</feature>
<keyword evidence="1" id="KW-0732">Signal</keyword>
<evidence type="ECO:0000313" key="2">
    <source>
        <dbReference type="EMBL" id="MBW3365310.1"/>
    </source>
</evidence>
<reference evidence="2 3" key="1">
    <citation type="submission" date="2021-07" db="EMBL/GenBank/DDBJ databases">
        <authorList>
            <person name="Kim M.K."/>
        </authorList>
    </citation>
    <scope>NUCLEOTIDE SEQUENCE [LARGE SCALE GENOMIC DNA]</scope>
    <source>
        <strain evidence="2 3">HLY7-15</strain>
    </source>
</reference>
<evidence type="ECO:0000313" key="3">
    <source>
        <dbReference type="Proteomes" id="UP000774935"/>
    </source>
</evidence>
<dbReference type="PROSITE" id="PS51257">
    <property type="entry name" value="PROKAR_LIPOPROTEIN"/>
    <property type="match status" value="1"/>
</dbReference>
<dbReference type="Proteomes" id="UP000774935">
    <property type="component" value="Unassembled WGS sequence"/>
</dbReference>
<organism evidence="2 3">
    <name type="scientific">Pontibacter populi</name>
    <dbReference type="NCBI Taxonomy" id="890055"/>
    <lineage>
        <taxon>Bacteria</taxon>
        <taxon>Pseudomonadati</taxon>
        <taxon>Bacteroidota</taxon>
        <taxon>Cytophagia</taxon>
        <taxon>Cytophagales</taxon>
        <taxon>Hymenobacteraceae</taxon>
        <taxon>Pontibacter</taxon>
    </lineage>
</organism>
<dbReference type="EMBL" id="JAHWXQ010000002">
    <property type="protein sequence ID" value="MBW3365310.1"/>
    <property type="molecule type" value="Genomic_DNA"/>
</dbReference>
<sequence length="189" mass="21578">MNYMLKYSLACVVLVLALASCRKEPNYPDEPQISFKRIEQVSHDNEGLQIDSVFLVIGFQDGDGNLGLSSDKQSSDYAPPFNVGSTFENNFKVKLLQQVPDPNNPGQFIFREYQFPVAGFDLSGRFPRISSDDREEPLEGDIRFGMEFTEEFFRPGEVIKFEVYIYDRETPVPHKSNVVESEPITLFTN</sequence>
<keyword evidence="3" id="KW-1185">Reference proteome</keyword>
<accession>A0ABS6XBD3</accession>
<comment type="caution">
    <text evidence="2">The sequence shown here is derived from an EMBL/GenBank/DDBJ whole genome shotgun (WGS) entry which is preliminary data.</text>
</comment>
<evidence type="ECO:0008006" key="4">
    <source>
        <dbReference type="Google" id="ProtNLM"/>
    </source>
</evidence>
<evidence type="ECO:0000256" key="1">
    <source>
        <dbReference type="SAM" id="SignalP"/>
    </source>
</evidence>
<proteinExistence type="predicted"/>
<feature type="signal peptide" evidence="1">
    <location>
        <begin position="1"/>
        <end position="22"/>
    </location>
</feature>
<gene>
    <name evidence="2" type="ORF">KYK27_09660</name>
</gene>
<name>A0ABS6XBD3_9BACT</name>
<protein>
    <recommendedName>
        <fullName evidence="4">Lipoprotein</fullName>
    </recommendedName>
</protein>